<dbReference type="InterPro" id="IPR020396">
    <property type="entry name" value="NADH_UbQ_OxRdtase_CS"/>
</dbReference>
<dbReference type="AlphaFoldDB" id="A0A4R7HW47"/>
<dbReference type="Gene3D" id="3.30.460.80">
    <property type="entry name" value="NADH:ubiquinone oxidoreductase, 30kDa subunit"/>
    <property type="match status" value="1"/>
</dbReference>
<comment type="catalytic activity">
    <reaction evidence="4">
        <text>a quinone + NADH + 5 H(+)(in) = a quinol + NAD(+) + 4 H(+)(out)</text>
        <dbReference type="Rhea" id="RHEA:57888"/>
        <dbReference type="ChEBI" id="CHEBI:15378"/>
        <dbReference type="ChEBI" id="CHEBI:24646"/>
        <dbReference type="ChEBI" id="CHEBI:57540"/>
        <dbReference type="ChEBI" id="CHEBI:57945"/>
        <dbReference type="ChEBI" id="CHEBI:132124"/>
    </reaction>
</comment>
<sequence>MARLSDTSTDEAPAELPGDGLRDGIVDALRAAIGDQLLDTHLVPQTDLWVRVSPEAWQQTGAVLKDQGFDYFCFLSAIDWMPSPYGKGEDDPSADDDEAEAEEMKSGYTGGDTRFQVFARLTDIRRHVGVTIKADVPESMTIDTWIGSFAGANWHERETHEMFGITFDGHPDMRNLYLPGEFEGFPLRKDFPLLSRMIKPWPGIVDVEPMPEFDDEEGGDGE</sequence>
<dbReference type="PANTHER" id="PTHR10884:SF14">
    <property type="entry name" value="NADH DEHYDROGENASE [UBIQUINONE] IRON-SULFUR PROTEIN 3, MITOCHONDRIAL"/>
    <property type="match status" value="1"/>
</dbReference>
<evidence type="ECO:0000259" key="6">
    <source>
        <dbReference type="Pfam" id="PF00329"/>
    </source>
</evidence>
<dbReference type="GO" id="GO:0008137">
    <property type="term" value="F:NADH dehydrogenase (ubiquinone) activity"/>
    <property type="evidence" value="ECO:0007669"/>
    <property type="project" value="InterPro"/>
</dbReference>
<reference evidence="7 8" key="1">
    <citation type="submission" date="2019-03" db="EMBL/GenBank/DDBJ databases">
        <title>Sequencing the genomes of 1000 actinobacteria strains.</title>
        <authorList>
            <person name="Klenk H.-P."/>
        </authorList>
    </citation>
    <scope>NUCLEOTIDE SEQUENCE [LARGE SCALE GENOMIC DNA]</scope>
    <source>
        <strain evidence="7 8">DSM 18936</strain>
    </source>
</reference>
<dbReference type="RefSeq" id="WP_133867737.1">
    <property type="nucleotide sequence ID" value="NZ_SOAU01000001.1"/>
</dbReference>
<dbReference type="InterPro" id="IPR037232">
    <property type="entry name" value="NADH_quin_OxRdtase_su_C/D-like"/>
</dbReference>
<dbReference type="Proteomes" id="UP000294558">
    <property type="component" value="Unassembled WGS sequence"/>
</dbReference>
<dbReference type="SUPFAM" id="SSF143243">
    <property type="entry name" value="Nqo5-like"/>
    <property type="match status" value="1"/>
</dbReference>
<dbReference type="PANTHER" id="PTHR10884">
    <property type="entry name" value="NADH DEHYDROGENASE UBIQUINONE IRON-SULFUR PROTEIN 3"/>
    <property type="match status" value="1"/>
</dbReference>
<dbReference type="PROSITE" id="PS00542">
    <property type="entry name" value="COMPLEX1_30K"/>
    <property type="match status" value="1"/>
</dbReference>
<name>A0A4R7HW47_9ACTN</name>
<dbReference type="OrthoDB" id="3746692at2"/>
<dbReference type="InterPro" id="IPR001268">
    <property type="entry name" value="NADH_UbQ_OxRdtase_30kDa_su"/>
</dbReference>
<evidence type="ECO:0000256" key="5">
    <source>
        <dbReference type="SAM" id="MobiDB-lite"/>
    </source>
</evidence>
<proteinExistence type="inferred from homology"/>
<keyword evidence="8" id="KW-1185">Reference proteome</keyword>
<evidence type="ECO:0000256" key="2">
    <source>
        <dbReference type="ARBA" id="ARBA00022448"/>
    </source>
</evidence>
<keyword evidence="4" id="KW-0874">Quinone</keyword>
<feature type="domain" description="NADH:ubiquinone oxidoreductase 30kDa subunit" evidence="6">
    <location>
        <begin position="50"/>
        <end position="194"/>
    </location>
</feature>
<organism evidence="7 8">
    <name type="scientific">Ilumatobacter fluminis</name>
    <dbReference type="NCBI Taxonomy" id="467091"/>
    <lineage>
        <taxon>Bacteria</taxon>
        <taxon>Bacillati</taxon>
        <taxon>Actinomycetota</taxon>
        <taxon>Acidimicrobiia</taxon>
        <taxon>Acidimicrobiales</taxon>
        <taxon>Ilumatobacteraceae</taxon>
        <taxon>Ilumatobacter</taxon>
    </lineage>
</organism>
<evidence type="ECO:0000313" key="7">
    <source>
        <dbReference type="EMBL" id="TDT15272.1"/>
    </source>
</evidence>
<gene>
    <name evidence="7" type="ORF">BDK89_0838</name>
</gene>
<keyword evidence="3" id="KW-1278">Translocase</keyword>
<comment type="caution">
    <text evidence="7">The sequence shown here is derived from an EMBL/GenBank/DDBJ whole genome shotgun (WGS) entry which is preliminary data.</text>
</comment>
<dbReference type="EMBL" id="SOAU01000001">
    <property type="protein sequence ID" value="TDT15272.1"/>
    <property type="molecule type" value="Genomic_DNA"/>
</dbReference>
<keyword evidence="7" id="KW-0830">Ubiquinone</keyword>
<keyword evidence="3" id="KW-0520">NAD</keyword>
<evidence type="ECO:0000256" key="1">
    <source>
        <dbReference type="ARBA" id="ARBA00007569"/>
    </source>
</evidence>
<evidence type="ECO:0000256" key="3">
    <source>
        <dbReference type="RuleBase" id="RU003456"/>
    </source>
</evidence>
<accession>A0A4R7HW47</accession>
<protein>
    <recommendedName>
        <fullName evidence="4">NADH-quinone oxidoreductase</fullName>
        <ecNumber evidence="4">7.1.1.-</ecNumber>
    </recommendedName>
</protein>
<feature type="region of interest" description="Disordered" evidence="5">
    <location>
        <begin position="1"/>
        <end position="21"/>
    </location>
</feature>
<keyword evidence="2 3" id="KW-0813">Transport</keyword>
<dbReference type="GO" id="GO:0016651">
    <property type="term" value="F:oxidoreductase activity, acting on NAD(P)H"/>
    <property type="evidence" value="ECO:0007669"/>
    <property type="project" value="InterPro"/>
</dbReference>
<dbReference type="EC" id="7.1.1.-" evidence="4"/>
<feature type="compositionally biased region" description="Acidic residues" evidence="5">
    <location>
        <begin position="91"/>
        <end position="101"/>
    </location>
</feature>
<comment type="similarity">
    <text evidence="1 3">Belongs to the complex I 30 kDa subunit family.</text>
</comment>
<evidence type="ECO:0000313" key="8">
    <source>
        <dbReference type="Proteomes" id="UP000294558"/>
    </source>
</evidence>
<dbReference type="Pfam" id="PF00329">
    <property type="entry name" value="Complex1_30kDa"/>
    <property type="match status" value="1"/>
</dbReference>
<dbReference type="GO" id="GO:0048038">
    <property type="term" value="F:quinone binding"/>
    <property type="evidence" value="ECO:0007669"/>
    <property type="project" value="UniProtKB-KW"/>
</dbReference>
<comment type="function">
    <text evidence="4">NDH-1 shuttles electrons from NADH, via FMN and iron-sulfur (Fe-S) centers, to quinones in the respiratory chain.</text>
</comment>
<evidence type="ECO:0000256" key="4">
    <source>
        <dbReference type="RuleBase" id="RU003582"/>
    </source>
</evidence>
<feature type="region of interest" description="Disordered" evidence="5">
    <location>
        <begin position="85"/>
        <end position="108"/>
    </location>
</feature>